<evidence type="ECO:0000313" key="2">
    <source>
        <dbReference type="Proteomes" id="UP000031982"/>
    </source>
</evidence>
<dbReference type="RefSeq" id="WP_041101324.1">
    <property type="nucleotide sequence ID" value="NZ_JARTHD010000023.1"/>
</dbReference>
<dbReference type="Pfam" id="PF26333">
    <property type="entry name" value="YopJ_bacilli"/>
    <property type="match status" value="1"/>
</dbReference>
<accession>A0ABR5APZ4</accession>
<evidence type="ECO:0000313" key="1">
    <source>
        <dbReference type="EMBL" id="KIL75890.1"/>
    </source>
</evidence>
<evidence type="ECO:0008006" key="3">
    <source>
        <dbReference type="Google" id="ProtNLM"/>
    </source>
</evidence>
<organism evidence="1 2">
    <name type="scientific">Bacillus badius</name>
    <dbReference type="NCBI Taxonomy" id="1455"/>
    <lineage>
        <taxon>Bacteria</taxon>
        <taxon>Bacillati</taxon>
        <taxon>Bacillota</taxon>
        <taxon>Bacilli</taxon>
        <taxon>Bacillales</taxon>
        <taxon>Bacillaceae</taxon>
        <taxon>Pseudobacillus</taxon>
    </lineage>
</organism>
<dbReference type="Proteomes" id="UP000031982">
    <property type="component" value="Unassembled WGS sequence"/>
</dbReference>
<proteinExistence type="predicted"/>
<name>A0ABR5APZ4_BACBA</name>
<protein>
    <recommendedName>
        <fullName evidence="3">Phage protein</fullName>
    </recommendedName>
</protein>
<gene>
    <name evidence="1" type="ORF">SD77_2730</name>
</gene>
<sequence>MNEKLLICWNSPDESLSDELYIEQLKQSFKDKKIKQLIKQAKALYKIDRPELQPPAYSFSVIHADVPMDKDSDFQPVETEGFVIYEGKGNDYKEFLIAVNTVLSLIHPSSEKCIFIIKIAAELKYLNREVGARFIHDLAEEVFLYSRKKK</sequence>
<dbReference type="EMBL" id="JXLP01000021">
    <property type="protein sequence ID" value="KIL75890.1"/>
    <property type="molecule type" value="Genomic_DNA"/>
</dbReference>
<keyword evidence="2" id="KW-1185">Reference proteome</keyword>
<dbReference type="InterPro" id="IPR059077">
    <property type="entry name" value="YopJ"/>
</dbReference>
<comment type="caution">
    <text evidence="1">The sequence shown here is derived from an EMBL/GenBank/DDBJ whole genome shotgun (WGS) entry which is preliminary data.</text>
</comment>
<reference evidence="1 2" key="1">
    <citation type="submission" date="2015-01" db="EMBL/GenBank/DDBJ databases">
        <title>Genome Assembly of Bacillus badius MTCC 1458.</title>
        <authorList>
            <person name="Verma A."/>
            <person name="Khatri I."/>
            <person name="Mual P."/>
            <person name="Subramanian S."/>
            <person name="Krishnamurthi S."/>
        </authorList>
    </citation>
    <scope>NUCLEOTIDE SEQUENCE [LARGE SCALE GENOMIC DNA]</scope>
    <source>
        <strain evidence="1 2">MTCC 1458</strain>
    </source>
</reference>